<gene>
    <name evidence="1" type="ORF">YALI1_A07608g</name>
</gene>
<sequence>MLISIINDITRNGYFCMRRQWSVLDPYNILNKAVLYSYSYNLHVHTVPPRTVSNAVRAPSHTLLSP</sequence>
<dbReference type="EMBL" id="CP017553">
    <property type="protein sequence ID" value="AOW00381.1"/>
    <property type="molecule type" value="Genomic_DNA"/>
</dbReference>
<protein>
    <submittedName>
        <fullName evidence="1">Uncharacterized protein</fullName>
    </submittedName>
</protein>
<accession>A0A1D8N426</accession>
<dbReference type="AlphaFoldDB" id="A0A1D8N426"/>
<evidence type="ECO:0000313" key="2">
    <source>
        <dbReference type="Proteomes" id="UP000182444"/>
    </source>
</evidence>
<dbReference type="VEuPathDB" id="FungiDB:YALI1_A07608g"/>
<evidence type="ECO:0000313" key="1">
    <source>
        <dbReference type="EMBL" id="AOW00381.1"/>
    </source>
</evidence>
<dbReference type="GeneID" id="94582342"/>
<reference evidence="1 2" key="1">
    <citation type="journal article" date="2016" name="PLoS ONE">
        <title>Sequence Assembly of Yarrowia lipolytica Strain W29/CLIB89 Shows Transposable Element Diversity.</title>
        <authorList>
            <person name="Magnan C."/>
            <person name="Yu J."/>
            <person name="Chang I."/>
            <person name="Jahn E."/>
            <person name="Kanomata Y."/>
            <person name="Wu J."/>
            <person name="Zeller M."/>
            <person name="Oakes M."/>
            <person name="Baldi P."/>
            <person name="Sandmeyer S."/>
        </authorList>
    </citation>
    <scope>NUCLEOTIDE SEQUENCE [LARGE SCALE GENOMIC DNA]</scope>
    <source>
        <strain evidence="2">CLIB89(W29)</strain>
    </source>
</reference>
<name>A0A1D8N426_YARLL</name>
<dbReference type="RefSeq" id="XP_068137782.1">
    <property type="nucleotide sequence ID" value="XM_068281681.1"/>
</dbReference>
<dbReference type="Proteomes" id="UP000182444">
    <property type="component" value="Chromosome 1A"/>
</dbReference>
<organism evidence="1 2">
    <name type="scientific">Yarrowia lipolytica</name>
    <name type="common">Candida lipolytica</name>
    <dbReference type="NCBI Taxonomy" id="4952"/>
    <lineage>
        <taxon>Eukaryota</taxon>
        <taxon>Fungi</taxon>
        <taxon>Dikarya</taxon>
        <taxon>Ascomycota</taxon>
        <taxon>Saccharomycotina</taxon>
        <taxon>Dipodascomycetes</taxon>
        <taxon>Dipodascales</taxon>
        <taxon>Dipodascales incertae sedis</taxon>
        <taxon>Yarrowia</taxon>
    </lineage>
</organism>
<proteinExistence type="predicted"/>